<organism evidence="5 6">
    <name type="scientific">Microbacterium oryzae</name>
    <dbReference type="NCBI Taxonomy" id="743009"/>
    <lineage>
        <taxon>Bacteria</taxon>
        <taxon>Bacillati</taxon>
        <taxon>Actinomycetota</taxon>
        <taxon>Actinomycetes</taxon>
        <taxon>Micrococcales</taxon>
        <taxon>Microbacteriaceae</taxon>
        <taxon>Microbacterium</taxon>
    </lineage>
</organism>
<evidence type="ECO:0000313" key="6">
    <source>
        <dbReference type="Proteomes" id="UP000422989"/>
    </source>
</evidence>
<keyword evidence="2" id="KW-0285">Flavoprotein</keyword>
<comment type="cofactor">
    <cofactor evidence="1">
        <name>FMN</name>
        <dbReference type="ChEBI" id="CHEBI:58210"/>
    </cofactor>
</comment>
<dbReference type="RefSeq" id="WP_156241556.1">
    <property type="nucleotide sequence ID" value="NZ_BAAAZL010000002.1"/>
</dbReference>
<dbReference type="InterPro" id="IPR002563">
    <property type="entry name" value="Flavin_Rdtase-like_dom"/>
</dbReference>
<accession>A0A6I6DYL4</accession>
<reference evidence="5 6" key="1">
    <citation type="submission" date="2018-09" db="EMBL/GenBank/DDBJ databases">
        <title>Whole genome sequencing of Microbacterium oryzae strain MB-10T.</title>
        <authorList>
            <person name="Das S.K."/>
        </authorList>
    </citation>
    <scope>NUCLEOTIDE SEQUENCE [LARGE SCALE GENOMIC DNA]</scope>
    <source>
        <strain evidence="5 6">MB-10</strain>
    </source>
</reference>
<evidence type="ECO:0000256" key="2">
    <source>
        <dbReference type="ARBA" id="ARBA00022630"/>
    </source>
</evidence>
<dbReference type="KEGG" id="moj:D7D94_04840"/>
<dbReference type="GO" id="GO:0010181">
    <property type="term" value="F:FMN binding"/>
    <property type="evidence" value="ECO:0007669"/>
    <property type="project" value="InterPro"/>
</dbReference>
<name>A0A6I6DYL4_9MICO</name>
<dbReference type="Proteomes" id="UP000422989">
    <property type="component" value="Chromosome"/>
</dbReference>
<dbReference type="EMBL" id="CP032550">
    <property type="protein sequence ID" value="QGU27064.1"/>
    <property type="molecule type" value="Genomic_DNA"/>
</dbReference>
<evidence type="ECO:0000256" key="3">
    <source>
        <dbReference type="ARBA" id="ARBA00038054"/>
    </source>
</evidence>
<evidence type="ECO:0000259" key="4">
    <source>
        <dbReference type="Pfam" id="PF01613"/>
    </source>
</evidence>
<dbReference type="SUPFAM" id="SSF50475">
    <property type="entry name" value="FMN-binding split barrel"/>
    <property type="match status" value="1"/>
</dbReference>
<gene>
    <name evidence="5" type="ORF">D7D94_04840</name>
</gene>
<feature type="domain" description="Flavin reductase like" evidence="4">
    <location>
        <begin position="15"/>
        <end position="187"/>
    </location>
</feature>
<dbReference type="PANTHER" id="PTHR43567:SF1">
    <property type="entry name" value="FLAVOREDOXIN"/>
    <property type="match status" value="1"/>
</dbReference>
<proteinExistence type="inferred from homology"/>
<comment type="similarity">
    <text evidence="3">Belongs to the flavoredoxin family.</text>
</comment>
<dbReference type="Pfam" id="PF01613">
    <property type="entry name" value="Flavin_Reduct"/>
    <property type="match status" value="1"/>
</dbReference>
<evidence type="ECO:0000313" key="5">
    <source>
        <dbReference type="EMBL" id="QGU27064.1"/>
    </source>
</evidence>
<dbReference type="AlphaFoldDB" id="A0A6I6DYL4"/>
<evidence type="ECO:0000256" key="1">
    <source>
        <dbReference type="ARBA" id="ARBA00001917"/>
    </source>
</evidence>
<dbReference type="InterPro" id="IPR052174">
    <property type="entry name" value="Flavoredoxin"/>
</dbReference>
<keyword evidence="6" id="KW-1185">Reference proteome</keyword>
<dbReference type="PANTHER" id="PTHR43567">
    <property type="entry name" value="FLAVOREDOXIN-RELATED-RELATED"/>
    <property type="match status" value="1"/>
</dbReference>
<dbReference type="OrthoDB" id="9794638at2"/>
<dbReference type="Gene3D" id="2.30.110.10">
    <property type="entry name" value="Electron Transport, Fmn-binding Protein, Chain A"/>
    <property type="match status" value="1"/>
</dbReference>
<dbReference type="InterPro" id="IPR012349">
    <property type="entry name" value="Split_barrel_FMN-bd"/>
</dbReference>
<sequence length="209" mass="22528">MTADHIDIRPSVLYVGTPVMLIASVNADGSPNLAPASSYWALGWMLVLGLENDGQTIRNVRERPELTVSFPSPALWPAVEAIADTTGMAEVPPTKAARHRHVADKFAAAGLTPQASQHVAPPRVAECALQLEARVLRVTDGLGDYAIVEAEVQAVHADPAIVAPGTDHIDPQRWEPTIYSFRHYFGIGAEHGHRPTSDTAVRPVPESLR</sequence>
<protein>
    <submittedName>
        <fullName evidence="5">Flavin reductase family protein</fullName>
    </submittedName>
</protein>
<dbReference type="GO" id="GO:0016646">
    <property type="term" value="F:oxidoreductase activity, acting on the CH-NH group of donors, NAD or NADP as acceptor"/>
    <property type="evidence" value="ECO:0007669"/>
    <property type="project" value="UniProtKB-ARBA"/>
</dbReference>